<feature type="compositionally biased region" description="Basic and acidic residues" evidence="6">
    <location>
        <begin position="232"/>
        <end position="243"/>
    </location>
</feature>
<evidence type="ECO:0000256" key="5">
    <source>
        <dbReference type="ARBA" id="ARBA00022892"/>
    </source>
</evidence>
<dbReference type="GO" id="GO:0007030">
    <property type="term" value="P:Golgi organization"/>
    <property type="evidence" value="ECO:0007669"/>
    <property type="project" value="TreeGrafter"/>
</dbReference>
<feature type="compositionally biased region" description="Acidic residues" evidence="6">
    <location>
        <begin position="57"/>
        <end position="68"/>
    </location>
</feature>
<dbReference type="EMBL" id="HACA01026944">
    <property type="protein sequence ID" value="CDW44305.1"/>
    <property type="molecule type" value="Transcribed_RNA"/>
</dbReference>
<comment type="subcellular location">
    <subcellularLocation>
        <location evidence="1">Endoplasmic reticulum</location>
    </subcellularLocation>
</comment>
<evidence type="ECO:0000256" key="6">
    <source>
        <dbReference type="SAM" id="MobiDB-lite"/>
    </source>
</evidence>
<protein>
    <recommendedName>
        <fullName evidence="7">Sec16 Sec23-binding domain-containing protein</fullName>
    </recommendedName>
</protein>
<dbReference type="InterPro" id="IPR024298">
    <property type="entry name" value="Sec16_Sec23-bd"/>
</dbReference>
<evidence type="ECO:0000256" key="1">
    <source>
        <dbReference type="ARBA" id="ARBA00004240"/>
    </source>
</evidence>
<dbReference type="GO" id="GO:0070973">
    <property type="term" value="P:protein localization to endoplasmic reticulum exit site"/>
    <property type="evidence" value="ECO:0007669"/>
    <property type="project" value="TreeGrafter"/>
</dbReference>
<evidence type="ECO:0000256" key="2">
    <source>
        <dbReference type="ARBA" id="ARBA00005927"/>
    </source>
</evidence>
<feature type="region of interest" description="Disordered" evidence="6">
    <location>
        <begin position="998"/>
        <end position="1025"/>
    </location>
</feature>
<keyword evidence="4" id="KW-0256">Endoplasmic reticulum</keyword>
<feature type="compositionally biased region" description="Polar residues" evidence="6">
    <location>
        <begin position="1140"/>
        <end position="1150"/>
    </location>
</feature>
<dbReference type="GO" id="GO:0070971">
    <property type="term" value="C:endoplasmic reticulum exit site"/>
    <property type="evidence" value="ECO:0007669"/>
    <property type="project" value="TreeGrafter"/>
</dbReference>
<organism evidence="8">
    <name type="scientific">Lepeophtheirus salmonis</name>
    <name type="common">Salmon louse</name>
    <name type="synonym">Caligus salmonis</name>
    <dbReference type="NCBI Taxonomy" id="72036"/>
    <lineage>
        <taxon>Eukaryota</taxon>
        <taxon>Metazoa</taxon>
        <taxon>Ecdysozoa</taxon>
        <taxon>Arthropoda</taxon>
        <taxon>Crustacea</taxon>
        <taxon>Multicrustacea</taxon>
        <taxon>Hexanauplia</taxon>
        <taxon>Copepoda</taxon>
        <taxon>Siphonostomatoida</taxon>
        <taxon>Caligidae</taxon>
        <taxon>Lepeophtheirus</taxon>
    </lineage>
</organism>
<dbReference type="CDD" id="cd09233">
    <property type="entry name" value="ACE1-Sec16-like"/>
    <property type="match status" value="1"/>
</dbReference>
<feature type="compositionally biased region" description="Basic residues" evidence="6">
    <location>
        <begin position="300"/>
        <end position="309"/>
    </location>
</feature>
<comment type="similarity">
    <text evidence="2">Belongs to the SEC16 family.</text>
</comment>
<dbReference type="Gene3D" id="1.25.40.1030">
    <property type="match status" value="1"/>
</dbReference>
<feature type="region of interest" description="Disordered" evidence="6">
    <location>
        <begin position="1129"/>
        <end position="1175"/>
    </location>
</feature>
<dbReference type="PANTHER" id="PTHR13402:SF6">
    <property type="entry name" value="SECRETORY 16, ISOFORM I"/>
    <property type="match status" value="1"/>
</dbReference>
<feature type="region of interest" description="Disordered" evidence="6">
    <location>
        <begin position="40"/>
        <end position="87"/>
    </location>
</feature>
<feature type="compositionally biased region" description="Low complexity" evidence="6">
    <location>
        <begin position="1160"/>
        <end position="1169"/>
    </location>
</feature>
<feature type="domain" description="Sec16 Sec23-binding" evidence="7">
    <location>
        <begin position="698"/>
        <end position="945"/>
    </location>
</feature>
<dbReference type="GO" id="GO:0016192">
    <property type="term" value="P:vesicle-mediated transport"/>
    <property type="evidence" value="ECO:0007669"/>
    <property type="project" value="UniProtKB-KW"/>
</dbReference>
<dbReference type="Pfam" id="PF12931">
    <property type="entry name" value="TPR_Sec16"/>
    <property type="match status" value="1"/>
</dbReference>
<evidence type="ECO:0000256" key="3">
    <source>
        <dbReference type="ARBA" id="ARBA00022448"/>
    </source>
</evidence>
<feature type="compositionally biased region" description="Polar residues" evidence="6">
    <location>
        <begin position="462"/>
        <end position="480"/>
    </location>
</feature>
<evidence type="ECO:0000256" key="4">
    <source>
        <dbReference type="ARBA" id="ARBA00022824"/>
    </source>
</evidence>
<sequence>MYRNGEFPGNYYPGGTHETNGQANNGWYWDGTQYQQYYYSQEGGAAPAPPDLVAIPNEEEETPNDGEEGLAIATTSSGGAGGGGSVTTHEEHYAFYEKQLDNQLPVQPPDVLQRGDAVVPSSDRNLFMETGHLDAVDVPPIDRLVLGENEDTRFVPGISSTDEQQIIQQQGVPRSEAVGADRQEEENISIHNDPSPPPPVLRNVEGGGDEDSKPQSEGDEPEEEEEEEEQRDNDHKDTRRSKGEPSSSSGRSNNHHNKKRDKDNRRRRNYSPEEDRRTNRRRDERQTVSPPSSDEYQRGPSRRNSRRYSSKYSNNKSYRGNDYYDEHASMRSDRSYVEDRRRSHHQHNRSTYYDYPSRPSSRASNYEFDYSRSTRRHYPHDQYYGNTYGPAAAPMPDPAILESFRKNWEYYSRNPAQMEALRISNPIQHATLLRYYQMYSHLLPAAKPITSSQSQVSDQQQNGMRPSSRNSVHSGQSSVVENFPCPLDQSSPSGPPVGEDNENKYDKSVVSSDPADVTPLKYCAPHVNGSFGAHGILALVNAKNPAIGQSASVDLIPLAKKMSEDVPSHMRNLKEFPGPLIPGRTHKGEVIRFCQNKISAASGRKDIVDKDSYILLWELLILLLRQKNAIDGSDIAELLLKDRAIHEELSVNVNGKKSLEDEEDIDINIEEEDHSSSDDELVYSPSQECQAKVTSKFRDYLLYGHKIEGLEYAMKHGLWGHALFLASKMDERSYSNVMVRFANGISVSDPIQTLYQQMSGRQPIAMKECAESNWGDWRPHLAMILSNPSKKSGLDHKSIMTLGDTLYEKGYLYASQFCYLMINLDFGYYSDGVSSKLVLIGADHLVSKFKAFTSNVEAVQCTEIFEYVQKLSHSDSGGINSFIFYKYLYTLRLLDFGCTSTALHYLEIIAETISKKINDGSQIKCDYLETKHFINQVLYLADRLKYLDPKYTTAEGEKSEIGDPEWLLKFREVVVGMQYQTMTTPEFNNDYQFEKQNQPDYQQQQEELQPQIQSNHHQPDQQQKSQYTQVEYNGQMYYYDTSTGQYYLIQNEQIAPVVQENNTIETTNQDSSSYIHKTELQSSMDSLDSPPMMKPLQEKIPTPHISRQDSLSDNHTTPLHIMPQIYTTVNEDKGIPPPSKTATSQPQQKIQPPKEDPSNKSKNFNTKSGKSGGSGLFGRIFGRLVAPPNQVHLPEDNDESIVWDEKKKRWIDSSDNTAEEEAYNAPPPSDSDLLSKSSNRSSNLPGPPGSNRFSGKGAKGLRGRVDVFKNSMSAPSLNTLALAPPLDPTPIVPPTFAPSIEETSGTMDPEENNAPPTYSEATDDSNPHSSGGPPMFYNPSQFQTMANVGKTRRNKYV</sequence>
<dbReference type="OrthoDB" id="8918678at2759"/>
<reference evidence="8" key="1">
    <citation type="submission" date="2014-05" db="EMBL/GenBank/DDBJ databases">
        <authorList>
            <person name="Chronopoulou M."/>
        </authorList>
    </citation>
    <scope>NUCLEOTIDE SEQUENCE</scope>
    <source>
        <tissue evidence="8">Whole organism</tissue>
    </source>
</reference>
<feature type="compositionally biased region" description="Low complexity" evidence="6">
    <location>
        <begin position="451"/>
        <end position="461"/>
    </location>
</feature>
<feature type="region of interest" description="Disordered" evidence="6">
    <location>
        <begin position="1"/>
        <end position="27"/>
    </location>
</feature>
<keyword evidence="3" id="KW-0813">Transport</keyword>
<feature type="compositionally biased region" description="Basic and acidic residues" evidence="6">
    <location>
        <begin position="260"/>
        <end position="286"/>
    </location>
</feature>
<feature type="region of interest" description="Disordered" evidence="6">
    <location>
        <begin position="1289"/>
        <end position="1357"/>
    </location>
</feature>
<feature type="region of interest" description="Disordered" evidence="6">
    <location>
        <begin position="154"/>
        <end position="364"/>
    </location>
</feature>
<feature type="compositionally biased region" description="Basic and acidic residues" evidence="6">
    <location>
        <begin position="322"/>
        <end position="341"/>
    </location>
</feature>
<dbReference type="GO" id="GO:0012507">
    <property type="term" value="C:ER to Golgi transport vesicle membrane"/>
    <property type="evidence" value="ECO:0007669"/>
    <property type="project" value="TreeGrafter"/>
</dbReference>
<feature type="region of interest" description="Disordered" evidence="6">
    <location>
        <begin position="1189"/>
        <end position="1208"/>
    </location>
</feature>
<proteinExistence type="inferred from homology"/>
<feature type="compositionally biased region" description="Low complexity" evidence="6">
    <location>
        <begin position="1230"/>
        <end position="1244"/>
    </location>
</feature>
<accession>A0A0K2V1V9</accession>
<evidence type="ECO:0000259" key="7">
    <source>
        <dbReference type="Pfam" id="PF12931"/>
    </source>
</evidence>
<feature type="region of interest" description="Disordered" evidence="6">
    <location>
        <begin position="450"/>
        <end position="511"/>
    </location>
</feature>
<feature type="region of interest" description="Disordered" evidence="6">
    <location>
        <begin position="1213"/>
        <end position="1259"/>
    </location>
</feature>
<dbReference type="PANTHER" id="PTHR13402">
    <property type="entry name" value="RGPR-RELATED"/>
    <property type="match status" value="1"/>
</dbReference>
<feature type="compositionally biased region" description="Polar residues" evidence="6">
    <location>
        <begin position="158"/>
        <end position="172"/>
    </location>
</feature>
<feature type="compositionally biased region" description="Polar residues" evidence="6">
    <location>
        <begin position="1014"/>
        <end position="1025"/>
    </location>
</feature>
<feature type="compositionally biased region" description="Acidic residues" evidence="6">
    <location>
        <begin position="217"/>
        <end position="231"/>
    </location>
</feature>
<name>A0A0K2V1V9_LEPSM</name>
<keyword evidence="5" id="KW-0931">ER-Golgi transport</keyword>
<feature type="compositionally biased region" description="Low complexity" evidence="6">
    <location>
        <begin position="998"/>
        <end position="1013"/>
    </location>
</feature>
<evidence type="ECO:0000313" key="8">
    <source>
        <dbReference type="EMBL" id="CDW44305.1"/>
    </source>
</evidence>